<evidence type="ECO:0000313" key="2">
    <source>
        <dbReference type="EMBL" id="KAL0165282.1"/>
    </source>
</evidence>
<feature type="region of interest" description="Disordered" evidence="1">
    <location>
        <begin position="1"/>
        <end position="25"/>
    </location>
</feature>
<proteinExistence type="predicted"/>
<evidence type="ECO:0000256" key="1">
    <source>
        <dbReference type="SAM" id="MobiDB-lite"/>
    </source>
</evidence>
<keyword evidence="3" id="KW-1185">Reference proteome</keyword>
<dbReference type="EMBL" id="JAMKFB020000020">
    <property type="protein sequence ID" value="KAL0165282.1"/>
    <property type="molecule type" value="Genomic_DNA"/>
</dbReference>
<feature type="non-terminal residue" evidence="2">
    <location>
        <position position="132"/>
    </location>
</feature>
<gene>
    <name evidence="2" type="ORF">M9458_041035</name>
</gene>
<comment type="caution">
    <text evidence="2">The sequence shown here is derived from an EMBL/GenBank/DDBJ whole genome shotgun (WGS) entry which is preliminary data.</text>
</comment>
<dbReference type="AlphaFoldDB" id="A0ABD0NV03"/>
<evidence type="ECO:0000313" key="3">
    <source>
        <dbReference type="Proteomes" id="UP001529510"/>
    </source>
</evidence>
<dbReference type="Proteomes" id="UP001529510">
    <property type="component" value="Unassembled WGS sequence"/>
</dbReference>
<organism evidence="2 3">
    <name type="scientific">Cirrhinus mrigala</name>
    <name type="common">Mrigala</name>
    <dbReference type="NCBI Taxonomy" id="683832"/>
    <lineage>
        <taxon>Eukaryota</taxon>
        <taxon>Metazoa</taxon>
        <taxon>Chordata</taxon>
        <taxon>Craniata</taxon>
        <taxon>Vertebrata</taxon>
        <taxon>Euteleostomi</taxon>
        <taxon>Actinopterygii</taxon>
        <taxon>Neopterygii</taxon>
        <taxon>Teleostei</taxon>
        <taxon>Ostariophysi</taxon>
        <taxon>Cypriniformes</taxon>
        <taxon>Cyprinidae</taxon>
        <taxon>Labeoninae</taxon>
        <taxon>Labeonini</taxon>
        <taxon>Cirrhinus</taxon>
    </lineage>
</organism>
<reference evidence="2 3" key="1">
    <citation type="submission" date="2024-05" db="EMBL/GenBank/DDBJ databases">
        <title>Genome sequencing and assembly of Indian major carp, Cirrhinus mrigala (Hamilton, 1822).</title>
        <authorList>
            <person name="Mohindra V."/>
            <person name="Chowdhury L.M."/>
            <person name="Lal K."/>
            <person name="Jena J.K."/>
        </authorList>
    </citation>
    <scope>NUCLEOTIDE SEQUENCE [LARGE SCALE GENOMIC DNA]</scope>
    <source>
        <strain evidence="2">CM1030</strain>
        <tissue evidence="2">Blood</tissue>
    </source>
</reference>
<name>A0ABD0NV03_CIRMR</name>
<accession>A0ABD0NV03</accession>
<protein>
    <submittedName>
        <fullName evidence="2">Uncharacterized protein</fullName>
    </submittedName>
</protein>
<sequence>MDAVQLDGLNPPAENGNVSQSEPHKRLSQVDTVVLPFLGGFGRYQRRLVALTWIPAFLISFSQFSDHFLLGQPERKCVRPDQNRTSSAIFDLMATGNDAAAAAAESSNATACMCSEWRFELQSGLQQNVVTK</sequence>